<sequence>MKTTTWTTFLLTAMGPVASLAFPASVPESTESKVSARNTADTDLNKRAGSDCLVNAAYNSDWGEDGRHRFRAVFSSENTPTGKYCDYWNNAAQSATEYVYNVQCGYDNIIGSWRVDASVNWGSEGIFYRDMSGFLDNWRADLGGCRTG</sequence>
<evidence type="ECO:0000313" key="3">
    <source>
        <dbReference type="Proteomes" id="UP001583193"/>
    </source>
</evidence>
<name>A0ABR3Y1K3_9EURO</name>
<dbReference type="Proteomes" id="UP001583193">
    <property type="component" value="Unassembled WGS sequence"/>
</dbReference>
<keyword evidence="1" id="KW-0732">Signal</keyword>
<proteinExistence type="predicted"/>
<protein>
    <submittedName>
        <fullName evidence="2">Uncharacterized protein</fullName>
    </submittedName>
</protein>
<comment type="caution">
    <text evidence="2">The sequence shown here is derived from an EMBL/GenBank/DDBJ whole genome shotgun (WGS) entry which is preliminary data.</text>
</comment>
<evidence type="ECO:0000313" key="2">
    <source>
        <dbReference type="EMBL" id="KAL1881629.1"/>
    </source>
</evidence>
<feature type="chain" id="PRO_5047129236" evidence="1">
    <location>
        <begin position="20"/>
        <end position="148"/>
    </location>
</feature>
<dbReference type="EMBL" id="JAVDPF010000007">
    <property type="protein sequence ID" value="KAL1881629.1"/>
    <property type="molecule type" value="Genomic_DNA"/>
</dbReference>
<gene>
    <name evidence="2" type="ORF">Plec18167_003227</name>
</gene>
<feature type="signal peptide" evidence="1">
    <location>
        <begin position="1"/>
        <end position="19"/>
    </location>
</feature>
<evidence type="ECO:0000256" key="1">
    <source>
        <dbReference type="SAM" id="SignalP"/>
    </source>
</evidence>
<accession>A0ABR3Y1K3</accession>
<keyword evidence="3" id="KW-1185">Reference proteome</keyword>
<reference evidence="2 3" key="1">
    <citation type="journal article" date="2024" name="IMA Fungus">
        <title>IMA Genome - F19 : A genome assembly and annotation guide to empower mycologists, including annotated draft genome sequences of Ceratocystis pirilliformis, Diaporthe australafricana, Fusarium ophioides, Paecilomyces lecythidis, and Sporothrix stenoceras.</title>
        <authorList>
            <person name="Aylward J."/>
            <person name="Wilson A.M."/>
            <person name="Visagie C.M."/>
            <person name="Spraker J."/>
            <person name="Barnes I."/>
            <person name="Buitendag C."/>
            <person name="Ceriani C."/>
            <person name="Del Mar Angel L."/>
            <person name="du Plessis D."/>
            <person name="Fuchs T."/>
            <person name="Gasser K."/>
            <person name="Kramer D."/>
            <person name="Li W."/>
            <person name="Munsamy K."/>
            <person name="Piso A."/>
            <person name="Price J.L."/>
            <person name="Sonnekus B."/>
            <person name="Thomas C."/>
            <person name="van der Nest A."/>
            <person name="van Dijk A."/>
            <person name="van Heerden A."/>
            <person name="van Vuuren N."/>
            <person name="Yilmaz N."/>
            <person name="Duong T.A."/>
            <person name="van der Merwe N.A."/>
            <person name="Wingfield M.J."/>
            <person name="Wingfield B.D."/>
        </authorList>
    </citation>
    <scope>NUCLEOTIDE SEQUENCE [LARGE SCALE GENOMIC DNA]</scope>
    <source>
        <strain evidence="2 3">CMW 18167</strain>
    </source>
</reference>
<organism evidence="2 3">
    <name type="scientific">Paecilomyces lecythidis</name>
    <dbReference type="NCBI Taxonomy" id="3004212"/>
    <lineage>
        <taxon>Eukaryota</taxon>
        <taxon>Fungi</taxon>
        <taxon>Dikarya</taxon>
        <taxon>Ascomycota</taxon>
        <taxon>Pezizomycotina</taxon>
        <taxon>Eurotiomycetes</taxon>
        <taxon>Eurotiomycetidae</taxon>
        <taxon>Eurotiales</taxon>
        <taxon>Thermoascaceae</taxon>
        <taxon>Paecilomyces</taxon>
    </lineage>
</organism>